<dbReference type="Gene3D" id="3.30.56.110">
    <property type="entry name" value="Protein of unknown function DUF2237"/>
    <property type="match status" value="1"/>
</dbReference>
<evidence type="ECO:0000313" key="2">
    <source>
        <dbReference type="Proteomes" id="UP000092508"/>
    </source>
</evidence>
<evidence type="ECO:0000313" key="1">
    <source>
        <dbReference type="EMBL" id="OBX76797.1"/>
    </source>
</evidence>
<dbReference type="InterPro" id="IPR018714">
    <property type="entry name" value="DUF2237"/>
</dbReference>
<name>A0A1B8QBA8_9GAMM</name>
<dbReference type="RefSeq" id="WP_067237204.1">
    <property type="nucleotide sequence ID" value="NZ_JAPDKM010000001.1"/>
</dbReference>
<dbReference type="AlphaFoldDB" id="A0A1B8QBA8"/>
<gene>
    <name evidence="1" type="ORF">A9308_07625</name>
</gene>
<dbReference type="Pfam" id="PF09996">
    <property type="entry name" value="DUF2237"/>
    <property type="match status" value="1"/>
</dbReference>
<dbReference type="Proteomes" id="UP000092508">
    <property type="component" value="Unassembled WGS sequence"/>
</dbReference>
<sequence length="127" mass="14014">MSHGFDPHANQTNVLGTTLASCCFAPLTGFYRDGFCHTSARDIGMHTVCAKMTREFLEFSFSRGNDLITPLPEMGFLGLQPNDFWCVCALRWLEALDAGVAPPIKLEACHDSVLSLVDLDTLKQYAI</sequence>
<protein>
    <recommendedName>
        <fullName evidence="3">DUF2237 domain-containing protein</fullName>
    </recommendedName>
</protein>
<reference evidence="1 2" key="1">
    <citation type="submission" date="2016-06" db="EMBL/GenBank/DDBJ databases">
        <title>Draft genome of Moraxella atlantae CCUG 66109.</title>
        <authorList>
            <person name="Salva-Serra F."/>
            <person name="Engstrom-Jakobsson H."/>
            <person name="Thorell K."/>
            <person name="Gonzales-Siles L."/>
            <person name="Karlsson R."/>
            <person name="Boulund F."/>
            <person name="Engstrand L."/>
            <person name="Kristiansson E."/>
            <person name="Moore E."/>
        </authorList>
    </citation>
    <scope>NUCLEOTIDE SEQUENCE [LARGE SCALE GENOMIC DNA]</scope>
    <source>
        <strain evidence="1 2">CCUG 66109</strain>
    </source>
</reference>
<accession>A0A1B8QBA8</accession>
<dbReference type="OrthoDB" id="9792525at2"/>
<proteinExistence type="predicted"/>
<comment type="caution">
    <text evidence="1">The sequence shown here is derived from an EMBL/GenBank/DDBJ whole genome shotgun (WGS) entry which is preliminary data.</text>
</comment>
<organism evidence="1 2">
    <name type="scientific">Faucicola atlantae</name>
    <dbReference type="NCBI Taxonomy" id="34059"/>
    <lineage>
        <taxon>Bacteria</taxon>
        <taxon>Pseudomonadati</taxon>
        <taxon>Pseudomonadota</taxon>
        <taxon>Gammaproteobacteria</taxon>
        <taxon>Moraxellales</taxon>
        <taxon>Moraxellaceae</taxon>
        <taxon>Faucicola</taxon>
    </lineage>
</organism>
<dbReference type="PANTHER" id="PTHR37466">
    <property type="entry name" value="SLR1628 PROTEIN"/>
    <property type="match status" value="1"/>
</dbReference>
<dbReference type="EMBL" id="LZMZ01000027">
    <property type="protein sequence ID" value="OBX76797.1"/>
    <property type="molecule type" value="Genomic_DNA"/>
</dbReference>
<dbReference type="PANTHER" id="PTHR37466:SF1">
    <property type="entry name" value="SLR1628 PROTEIN"/>
    <property type="match status" value="1"/>
</dbReference>
<evidence type="ECO:0008006" key="3">
    <source>
        <dbReference type="Google" id="ProtNLM"/>
    </source>
</evidence>